<dbReference type="Proteomes" id="UP001595973">
    <property type="component" value="Unassembled WGS sequence"/>
</dbReference>
<evidence type="ECO:0000313" key="4">
    <source>
        <dbReference type="Proteomes" id="UP001595973"/>
    </source>
</evidence>
<dbReference type="Gene3D" id="1.10.1470.10">
    <property type="entry name" value="YjbJ"/>
    <property type="match status" value="1"/>
</dbReference>
<dbReference type="InterPro" id="IPR050423">
    <property type="entry name" value="UPF0337_stress_rsp"/>
</dbReference>
<gene>
    <name evidence="3" type="ORF">ACFO5X_05255</name>
</gene>
<dbReference type="PIRSF" id="PIRSF039008">
    <property type="entry name" value="YjbJ"/>
    <property type="match status" value="1"/>
</dbReference>
<dbReference type="SUPFAM" id="SSF69047">
    <property type="entry name" value="Hypothetical protein YjbJ"/>
    <property type="match status" value="1"/>
</dbReference>
<evidence type="ECO:0000259" key="2">
    <source>
        <dbReference type="Pfam" id="PF05532"/>
    </source>
</evidence>
<evidence type="ECO:0000313" key="3">
    <source>
        <dbReference type="EMBL" id="MFC4667954.1"/>
    </source>
</evidence>
<dbReference type="RefSeq" id="WP_380716188.1">
    <property type="nucleotide sequence ID" value="NZ_JBHSGI010000002.1"/>
</dbReference>
<evidence type="ECO:0000256" key="1">
    <source>
        <dbReference type="ARBA" id="ARBA00009129"/>
    </source>
</evidence>
<dbReference type="InterPro" id="IPR036629">
    <property type="entry name" value="YjbJ_sf"/>
</dbReference>
<keyword evidence="4" id="KW-1185">Reference proteome</keyword>
<dbReference type="Pfam" id="PF05532">
    <property type="entry name" value="CsbD"/>
    <property type="match status" value="1"/>
</dbReference>
<reference evidence="4" key="1">
    <citation type="journal article" date="2019" name="Int. J. Syst. Evol. Microbiol.">
        <title>The Global Catalogue of Microorganisms (GCM) 10K type strain sequencing project: providing services to taxonomists for standard genome sequencing and annotation.</title>
        <authorList>
            <consortium name="The Broad Institute Genomics Platform"/>
            <consortium name="The Broad Institute Genome Sequencing Center for Infectious Disease"/>
            <person name="Wu L."/>
            <person name="Ma J."/>
        </authorList>
    </citation>
    <scope>NUCLEOTIDE SEQUENCE [LARGE SCALE GENOMIC DNA]</scope>
    <source>
        <strain evidence="4">CGMCC 4.7283</strain>
    </source>
</reference>
<dbReference type="PANTHER" id="PTHR34977:SF1">
    <property type="entry name" value="UPF0337 PROTEIN YJBJ"/>
    <property type="match status" value="1"/>
</dbReference>
<protein>
    <submittedName>
        <fullName evidence="3">CsbD family protein</fullName>
    </submittedName>
</protein>
<proteinExistence type="inferred from homology"/>
<dbReference type="PANTHER" id="PTHR34977">
    <property type="entry name" value="UPF0337 PROTEIN YJBJ"/>
    <property type="match status" value="1"/>
</dbReference>
<name>A0ABV9KD16_9RHOB</name>
<comment type="caution">
    <text evidence="3">The sequence shown here is derived from an EMBL/GenBank/DDBJ whole genome shotgun (WGS) entry which is preliminary data.</text>
</comment>
<comment type="similarity">
    <text evidence="1">Belongs to the UPF0337 (CsbD) family.</text>
</comment>
<dbReference type="InterPro" id="IPR026042">
    <property type="entry name" value="YjbJ"/>
</dbReference>
<accession>A0ABV9KD16</accession>
<dbReference type="InterPro" id="IPR008462">
    <property type="entry name" value="CsbD"/>
</dbReference>
<organism evidence="3 4">
    <name type="scientific">Seohaeicola nanhaiensis</name>
    <dbReference type="NCBI Taxonomy" id="1387282"/>
    <lineage>
        <taxon>Bacteria</taxon>
        <taxon>Pseudomonadati</taxon>
        <taxon>Pseudomonadota</taxon>
        <taxon>Alphaproteobacteria</taxon>
        <taxon>Rhodobacterales</taxon>
        <taxon>Roseobacteraceae</taxon>
        <taxon>Seohaeicola</taxon>
    </lineage>
</organism>
<feature type="domain" description="CsbD-like" evidence="2">
    <location>
        <begin position="4"/>
        <end position="56"/>
    </location>
</feature>
<sequence length="65" mass="7577">MNWDQVEGNWKQLKGKAQAKWGDITDDEWHSAEGRREELVGIVQEKYGKAKDEAEREVDSWMNGL</sequence>
<dbReference type="EMBL" id="JBHSGI010000002">
    <property type="protein sequence ID" value="MFC4667954.1"/>
    <property type="molecule type" value="Genomic_DNA"/>
</dbReference>